<feature type="domain" description="Fido" evidence="3">
    <location>
        <begin position="59"/>
        <end position="195"/>
    </location>
</feature>
<dbReference type="Proteomes" id="UP000051802">
    <property type="component" value="Unassembled WGS sequence"/>
</dbReference>
<dbReference type="EMBL" id="LLXU01000062">
    <property type="protein sequence ID" value="KRG45566.1"/>
    <property type="molecule type" value="Genomic_DNA"/>
</dbReference>
<reference evidence="4 5" key="1">
    <citation type="submission" date="2015-10" db="EMBL/GenBank/DDBJ databases">
        <title>Genome sequencing and analysis of members of genus Stenotrophomonas.</title>
        <authorList>
            <person name="Patil P.P."/>
            <person name="Midha S."/>
            <person name="Patil P.B."/>
        </authorList>
    </citation>
    <scope>NUCLEOTIDE SEQUENCE [LARGE SCALE GENOMIC DNA]</scope>
    <source>
        <strain evidence="4 5">JCM 16536</strain>
    </source>
</reference>
<evidence type="ECO:0000313" key="5">
    <source>
        <dbReference type="Proteomes" id="UP000051802"/>
    </source>
</evidence>
<dbReference type="Gene3D" id="1.10.3290.10">
    <property type="entry name" value="Fido-like domain"/>
    <property type="match status" value="1"/>
</dbReference>
<gene>
    <name evidence="4" type="ORF">ARC20_07525</name>
</gene>
<dbReference type="InterPro" id="IPR036597">
    <property type="entry name" value="Fido-like_dom_sf"/>
</dbReference>
<dbReference type="RefSeq" id="WP_057645955.1">
    <property type="nucleotide sequence ID" value="NZ_LLXU01000062.1"/>
</dbReference>
<dbReference type="InterPro" id="IPR003812">
    <property type="entry name" value="Fido"/>
</dbReference>
<evidence type="ECO:0000256" key="2">
    <source>
        <dbReference type="SAM" id="MobiDB-lite"/>
    </source>
</evidence>
<dbReference type="AlphaFoldDB" id="A0A0R0AUZ0"/>
<keyword evidence="5" id="KW-1185">Reference proteome</keyword>
<sequence length="195" mass="22091">MAADESLEEGQTPLDPDEAEGLIPRWVATRGDLDAVESANIVRAYGWAANALRRGHTVADEAFLRGLHKAMFGQVWQWAGRYRRTERNIGIAPHQISTQLAQLFDDSAAWRTHETYPLEEQAWRLHHRLAWIHPFPNGNGRCSRLMADYYLEQHGLPRFSWGSTLAAEEVRALYIAAIRAADRGDFAPLAAFVRQ</sequence>
<feature type="region of interest" description="Disordered" evidence="2">
    <location>
        <begin position="1"/>
        <end position="21"/>
    </location>
</feature>
<name>A0A0R0AUZ0_9GAMM</name>
<dbReference type="InterPro" id="IPR013436">
    <property type="entry name" value="Mobile_mystery_prot_B"/>
</dbReference>
<organism evidence="4 5">
    <name type="scientific">Stenotrophomonas panacihumi</name>
    <dbReference type="NCBI Taxonomy" id="676599"/>
    <lineage>
        <taxon>Bacteria</taxon>
        <taxon>Pseudomonadati</taxon>
        <taxon>Pseudomonadota</taxon>
        <taxon>Gammaproteobacteria</taxon>
        <taxon>Lysobacterales</taxon>
        <taxon>Lysobacteraceae</taxon>
        <taxon>Stenotrophomonas</taxon>
    </lineage>
</organism>
<dbReference type="SUPFAM" id="SSF140931">
    <property type="entry name" value="Fic-like"/>
    <property type="match status" value="1"/>
</dbReference>
<proteinExistence type="predicted"/>
<feature type="active site" evidence="1">
    <location>
        <position position="133"/>
    </location>
</feature>
<dbReference type="InterPro" id="IPR040198">
    <property type="entry name" value="Fido_containing"/>
</dbReference>
<dbReference type="Pfam" id="PF02661">
    <property type="entry name" value="Fic"/>
    <property type="match status" value="1"/>
</dbReference>
<dbReference type="OrthoDB" id="9807853at2"/>
<dbReference type="NCBIfam" id="TIGR02613">
    <property type="entry name" value="mob_myst_B"/>
    <property type="match status" value="1"/>
</dbReference>
<evidence type="ECO:0000259" key="3">
    <source>
        <dbReference type="PROSITE" id="PS51459"/>
    </source>
</evidence>
<dbReference type="STRING" id="676599.ARC20_07525"/>
<dbReference type="PANTHER" id="PTHR13504">
    <property type="entry name" value="FIDO DOMAIN-CONTAINING PROTEIN DDB_G0283145"/>
    <property type="match status" value="1"/>
</dbReference>
<accession>A0A0R0AUZ0</accession>
<comment type="caution">
    <text evidence="4">The sequence shown here is derived from an EMBL/GenBank/DDBJ whole genome shotgun (WGS) entry which is preliminary data.</text>
</comment>
<dbReference type="PROSITE" id="PS51459">
    <property type="entry name" value="FIDO"/>
    <property type="match status" value="1"/>
</dbReference>
<evidence type="ECO:0000313" key="4">
    <source>
        <dbReference type="EMBL" id="KRG45566.1"/>
    </source>
</evidence>
<protein>
    <recommendedName>
        <fullName evidence="3">Fido domain-containing protein</fullName>
    </recommendedName>
</protein>
<evidence type="ECO:0000256" key="1">
    <source>
        <dbReference type="PIRSR" id="PIRSR640198-1"/>
    </source>
</evidence>
<dbReference type="PANTHER" id="PTHR13504:SF39">
    <property type="entry name" value="CELL FILAMENTATION PROTEIN"/>
    <property type="match status" value="1"/>
</dbReference>